<feature type="compositionally biased region" description="Acidic residues" evidence="4">
    <location>
        <begin position="272"/>
        <end position="287"/>
    </location>
</feature>
<name>A0A4P9WPB4_9FUNG</name>
<feature type="compositionally biased region" description="Acidic residues" evidence="4">
    <location>
        <begin position="160"/>
        <end position="225"/>
    </location>
</feature>
<feature type="compositionally biased region" description="Acidic residues" evidence="4">
    <location>
        <begin position="409"/>
        <end position="424"/>
    </location>
</feature>
<dbReference type="GO" id="GO:0005634">
    <property type="term" value="C:nucleus"/>
    <property type="evidence" value="ECO:0007669"/>
    <property type="project" value="TreeGrafter"/>
</dbReference>
<proteinExistence type="inferred from homology"/>
<feature type="compositionally biased region" description="Acidic residues" evidence="4">
    <location>
        <begin position="369"/>
        <end position="384"/>
    </location>
</feature>
<evidence type="ECO:0000256" key="2">
    <source>
        <dbReference type="ARBA" id="ARBA00022737"/>
    </source>
</evidence>
<reference evidence="6" key="1">
    <citation type="journal article" date="2018" name="Nat. Microbiol.">
        <title>Leveraging single-cell genomics to expand the fungal tree of life.</title>
        <authorList>
            <person name="Ahrendt S.R."/>
            <person name="Quandt C.A."/>
            <person name="Ciobanu D."/>
            <person name="Clum A."/>
            <person name="Salamov A."/>
            <person name="Andreopoulos B."/>
            <person name="Cheng J.F."/>
            <person name="Woyke T."/>
            <person name="Pelin A."/>
            <person name="Henrissat B."/>
            <person name="Reynolds N.K."/>
            <person name="Benny G.L."/>
            <person name="Smith M.E."/>
            <person name="James T.Y."/>
            <person name="Grigoriev I.V."/>
        </authorList>
    </citation>
    <scope>NUCLEOTIDE SEQUENCE [LARGE SCALE GENOMIC DNA]</scope>
</reference>
<feature type="region of interest" description="Disordered" evidence="4">
    <location>
        <begin position="153"/>
        <end position="481"/>
    </location>
</feature>
<dbReference type="PANTHER" id="PTHR11375">
    <property type="entry name" value="ACIDIC LEUCINE-RICH NUCLEAR PHOSPHOPROTEIN 32"/>
    <property type="match status" value="1"/>
</dbReference>
<dbReference type="OrthoDB" id="433501at2759"/>
<dbReference type="SUPFAM" id="SSF52058">
    <property type="entry name" value="L domain-like"/>
    <property type="match status" value="1"/>
</dbReference>
<dbReference type="InterPro" id="IPR045081">
    <property type="entry name" value="AN32"/>
</dbReference>
<dbReference type="GO" id="GO:0042393">
    <property type="term" value="F:histone binding"/>
    <property type="evidence" value="ECO:0007669"/>
    <property type="project" value="TreeGrafter"/>
</dbReference>
<dbReference type="InterPro" id="IPR032675">
    <property type="entry name" value="LRR_dom_sf"/>
</dbReference>
<evidence type="ECO:0000256" key="3">
    <source>
        <dbReference type="ARBA" id="ARBA00025777"/>
    </source>
</evidence>
<evidence type="ECO:0000313" key="5">
    <source>
        <dbReference type="EMBL" id="RKO93963.1"/>
    </source>
</evidence>
<keyword evidence="6" id="KW-1185">Reference proteome</keyword>
<keyword evidence="2" id="KW-0677">Repeat</keyword>
<feature type="compositionally biased region" description="Acidic residues" evidence="4">
    <location>
        <begin position="240"/>
        <end position="262"/>
    </location>
</feature>
<dbReference type="InterPro" id="IPR001611">
    <property type="entry name" value="Leu-rich_rpt"/>
</dbReference>
<keyword evidence="1" id="KW-0433">Leucine-rich repeat</keyword>
<dbReference type="AlphaFoldDB" id="A0A4P9WPB4"/>
<gene>
    <name evidence="5" type="ORF">BDK51DRAFT_43286</name>
</gene>
<sequence length="512" mass="55882">MPPSSLNHPDPAKVTELLLDNRKIASVAQLSYAREDPDDTHSLADYIHLKNLSLSNCGLASLEGFPRLELLEKLTLSDNKVTSLAELTPENLPSLQRLDVSNNRLTRIETLQPLTDLPLLKHLLLAPNPPISTADNFRDIIFQMFPDLVSLDEKDRNGEIVEESDEEEEDDEEEDEEEEASDEESQDEDALGEDEDESAPAGGNDDEDEDDEGDEGDDSGLDGEVSESARSALRAPVQDYENEYEDGPGDVDEDDDDDDDDEPVRAAPADNVIDDDDDDDLNSDEDLAPSSVPPAPYDDDEDEVEDADADGSEDLEPESEPRQLEDDDEEDDDDEDEEVEDDVAERRHPQAGGKGLPPRREGATLFQGPDDDDEEDEDADDDVGLDYLLSNQPVSDDTADRDYALPAQEAEDFDIEDEEADSEEELRLAQTTPGYIPSGSKRKRAAGGGGGNDDADAALGFSMPEFMGDGDQMADLGDIGELEDDGVAGDFCDLGDLDDGFFGGDSKRQKSG</sequence>
<evidence type="ECO:0000313" key="6">
    <source>
        <dbReference type="Proteomes" id="UP000269721"/>
    </source>
</evidence>
<evidence type="ECO:0008006" key="7">
    <source>
        <dbReference type="Google" id="ProtNLM"/>
    </source>
</evidence>
<accession>A0A4P9WPB4</accession>
<dbReference type="SMART" id="SM00369">
    <property type="entry name" value="LRR_TYP"/>
    <property type="match status" value="2"/>
</dbReference>
<evidence type="ECO:0000256" key="4">
    <source>
        <dbReference type="SAM" id="MobiDB-lite"/>
    </source>
</evidence>
<dbReference type="PANTHER" id="PTHR11375:SF0">
    <property type="entry name" value="ACIDIC LEUCINE-RICH NUCLEAR PHOSPHOPROTEIN 32 FAMILY MEMBER A"/>
    <property type="match status" value="1"/>
</dbReference>
<dbReference type="Proteomes" id="UP000269721">
    <property type="component" value="Unassembled WGS sequence"/>
</dbReference>
<comment type="similarity">
    <text evidence="3">Belongs to the ANP32 family.</text>
</comment>
<feature type="compositionally biased region" description="Acidic residues" evidence="4">
    <location>
        <begin position="297"/>
        <end position="318"/>
    </location>
</feature>
<dbReference type="PROSITE" id="PS51450">
    <property type="entry name" value="LRR"/>
    <property type="match status" value="3"/>
</dbReference>
<evidence type="ECO:0000256" key="1">
    <source>
        <dbReference type="ARBA" id="ARBA00022614"/>
    </source>
</evidence>
<dbReference type="InterPro" id="IPR003591">
    <property type="entry name" value="Leu-rich_rpt_typical-subtyp"/>
</dbReference>
<feature type="compositionally biased region" description="Acidic residues" evidence="4">
    <location>
        <begin position="325"/>
        <end position="343"/>
    </location>
</feature>
<dbReference type="Gene3D" id="3.80.10.10">
    <property type="entry name" value="Ribonuclease Inhibitor"/>
    <property type="match status" value="1"/>
</dbReference>
<dbReference type="Pfam" id="PF14580">
    <property type="entry name" value="LRR_9"/>
    <property type="match status" value="1"/>
</dbReference>
<organism evidence="5 6">
    <name type="scientific">Blyttiomyces helicus</name>
    <dbReference type="NCBI Taxonomy" id="388810"/>
    <lineage>
        <taxon>Eukaryota</taxon>
        <taxon>Fungi</taxon>
        <taxon>Fungi incertae sedis</taxon>
        <taxon>Chytridiomycota</taxon>
        <taxon>Chytridiomycota incertae sedis</taxon>
        <taxon>Chytridiomycetes</taxon>
        <taxon>Chytridiomycetes incertae sedis</taxon>
        <taxon>Blyttiomyces</taxon>
    </lineage>
</organism>
<dbReference type="EMBL" id="KZ994056">
    <property type="protein sequence ID" value="RKO93963.1"/>
    <property type="molecule type" value="Genomic_DNA"/>
</dbReference>
<protein>
    <recommendedName>
        <fullName evidence="7">U2A'/phosphoprotein 32 family A C-terminal domain-containing protein</fullName>
    </recommendedName>
</protein>